<dbReference type="EMBL" id="DVNA01000086">
    <property type="protein sequence ID" value="HIU54896.1"/>
    <property type="molecule type" value="Genomic_DNA"/>
</dbReference>
<evidence type="ECO:0000256" key="1">
    <source>
        <dbReference type="PIRSR" id="PIRSR016487-1"/>
    </source>
</evidence>
<dbReference type="Proteomes" id="UP000824112">
    <property type="component" value="Unassembled WGS sequence"/>
</dbReference>
<dbReference type="InterPro" id="IPR023577">
    <property type="entry name" value="CYTH_domain"/>
</dbReference>
<protein>
    <submittedName>
        <fullName evidence="3">CYTH domain-containing protein</fullName>
    </submittedName>
</protein>
<dbReference type="SUPFAM" id="SSF55154">
    <property type="entry name" value="CYTH-like phosphatases"/>
    <property type="match status" value="1"/>
</dbReference>
<organism evidence="3 4">
    <name type="scientific">Candidatus Gallibacteroides avistercoris</name>
    <dbReference type="NCBI Taxonomy" id="2840833"/>
    <lineage>
        <taxon>Bacteria</taxon>
        <taxon>Pseudomonadati</taxon>
        <taxon>Bacteroidota</taxon>
        <taxon>Bacteroidia</taxon>
        <taxon>Bacteroidales</taxon>
        <taxon>Bacteroidaceae</taxon>
        <taxon>Bacteroidaceae incertae sedis</taxon>
        <taxon>Candidatus Gallibacteroides</taxon>
    </lineage>
</organism>
<sequence>MGKEIEYKFLVTSDAYKKLGSYTYYKQGYLSLDKERTVRVRVVGSTGYITVKGRTTRASRTEFEYVVPVEDAVSMLDELCIKPLIEKKRYRIHINSLVWEVDEFLGENIGLVVAEVEVPYEGYVVEKPEWVGKEVTDDPRFFNSNLINYPYSYWKSVK</sequence>
<accession>A0A9D1M757</accession>
<reference evidence="3" key="2">
    <citation type="journal article" date="2021" name="PeerJ">
        <title>Extensive microbial diversity within the chicken gut microbiome revealed by metagenomics and culture.</title>
        <authorList>
            <person name="Gilroy R."/>
            <person name="Ravi A."/>
            <person name="Getino M."/>
            <person name="Pursley I."/>
            <person name="Horton D.L."/>
            <person name="Alikhan N.F."/>
            <person name="Baker D."/>
            <person name="Gharbi K."/>
            <person name="Hall N."/>
            <person name="Watson M."/>
            <person name="Adriaenssens E.M."/>
            <person name="Foster-Nyarko E."/>
            <person name="Jarju S."/>
            <person name="Secka A."/>
            <person name="Antonio M."/>
            <person name="Oren A."/>
            <person name="Chaudhuri R.R."/>
            <person name="La Ragione R."/>
            <person name="Hildebrand F."/>
            <person name="Pallen M.J."/>
        </authorList>
    </citation>
    <scope>NUCLEOTIDE SEQUENCE</scope>
    <source>
        <strain evidence="3">CHK158-818</strain>
    </source>
</reference>
<feature type="domain" description="CYTH" evidence="2">
    <location>
        <begin position="2"/>
        <end position="148"/>
    </location>
</feature>
<evidence type="ECO:0000313" key="4">
    <source>
        <dbReference type="Proteomes" id="UP000824112"/>
    </source>
</evidence>
<reference evidence="3" key="1">
    <citation type="submission" date="2020-10" db="EMBL/GenBank/DDBJ databases">
        <authorList>
            <person name="Gilroy R."/>
        </authorList>
    </citation>
    <scope>NUCLEOTIDE SEQUENCE</scope>
    <source>
        <strain evidence="3">CHK158-818</strain>
    </source>
</reference>
<feature type="active site" description="Proton acceptor" evidence="1">
    <location>
        <position position="29"/>
    </location>
</feature>
<dbReference type="Pfam" id="PF01928">
    <property type="entry name" value="CYTH"/>
    <property type="match status" value="1"/>
</dbReference>
<dbReference type="Gene3D" id="2.40.320.10">
    <property type="entry name" value="Hypothetical Protein Pfu-838710-001"/>
    <property type="match status" value="1"/>
</dbReference>
<dbReference type="PANTHER" id="PTHR40114:SF1">
    <property type="entry name" value="SLR0698 PROTEIN"/>
    <property type="match status" value="1"/>
</dbReference>
<proteinExistence type="predicted"/>
<dbReference type="InterPro" id="IPR012042">
    <property type="entry name" value="NeuTTM/CthTTM-like"/>
</dbReference>
<evidence type="ECO:0000313" key="3">
    <source>
        <dbReference type="EMBL" id="HIU54896.1"/>
    </source>
</evidence>
<dbReference type="AlphaFoldDB" id="A0A9D1M757"/>
<dbReference type="PROSITE" id="PS51707">
    <property type="entry name" value="CYTH"/>
    <property type="match status" value="1"/>
</dbReference>
<dbReference type="PIRSF" id="PIRSF016487">
    <property type="entry name" value="CYTH_UCP016487"/>
    <property type="match status" value="1"/>
</dbReference>
<dbReference type="PANTHER" id="PTHR40114">
    <property type="entry name" value="SLR0698 PROTEIN"/>
    <property type="match status" value="1"/>
</dbReference>
<gene>
    <name evidence="3" type="ORF">IAB03_03695</name>
</gene>
<dbReference type="SMART" id="SM01118">
    <property type="entry name" value="CYTH"/>
    <property type="match status" value="1"/>
</dbReference>
<evidence type="ECO:0000259" key="2">
    <source>
        <dbReference type="PROSITE" id="PS51707"/>
    </source>
</evidence>
<dbReference type="CDD" id="cd07891">
    <property type="entry name" value="CYTH-like_CthTTM-like_1"/>
    <property type="match status" value="1"/>
</dbReference>
<name>A0A9D1M757_9BACT</name>
<comment type="caution">
    <text evidence="3">The sequence shown here is derived from an EMBL/GenBank/DDBJ whole genome shotgun (WGS) entry which is preliminary data.</text>
</comment>
<dbReference type="InterPro" id="IPR033469">
    <property type="entry name" value="CYTH-like_dom_sf"/>
</dbReference>